<feature type="compositionally biased region" description="Basic residues" evidence="1">
    <location>
        <begin position="89"/>
        <end position="99"/>
    </location>
</feature>
<sequence>MCPQPRLQVDTCPTRERRKSHKTWTCPLPIAALREYCDRNYHQLLPIIAEKVHQDKVQQEKLKAVKACFIFEEVSQHSKPGTPSERRDLRKRLGSKRIRIVSGSPKSRHGQPESPRKRDPKRKTMFKRLEKGLFQRLRDKGKSMFAHSNDSRHQSYHSSRRDTETCYQSSRSRGTEPASKKHHNKTEALTQDGSFVRNYDDLKEAFLANFHQQKKCIKDPVEIHHIKQREGESTEDFVRRFKVESRDVKGASKIMRILGFMHGITNPELIKRLHDKISKSIEEMMRITTSFLRGRWQLEGSAKSKQERGNIQNLIPTSRRKKGNRRTNDHKSRNWRPLHTPSVRRWRVNFRNTVRTLLSRLRPEIKNQMVSATAPLIWFSGEIIWPLGKLSLLVKIGDEEHSTSAWMNFMVVRSLSPYNGIIERPGVRKIQAVPSTVHEMLKFHVAGGVVTLRSSKIIPIECATVFRPEGQPLAVHQAIEERIKKPADMSGVPRHIAEHRLNIREGCPPVRKKRRSQAADRNHAIQEEVE</sequence>
<feature type="compositionally biased region" description="Basic and acidic residues" evidence="1">
    <location>
        <begin position="149"/>
        <end position="164"/>
    </location>
</feature>
<evidence type="ECO:0000313" key="3">
    <source>
        <dbReference type="EMBL" id="GEY41759.1"/>
    </source>
</evidence>
<feature type="region of interest" description="Disordered" evidence="1">
    <location>
        <begin position="302"/>
        <end position="336"/>
    </location>
</feature>
<feature type="compositionally biased region" description="Basic and acidic residues" evidence="1">
    <location>
        <begin position="517"/>
        <end position="530"/>
    </location>
</feature>
<keyword evidence="3" id="KW-0695">RNA-directed DNA polymerase</keyword>
<protein>
    <submittedName>
        <fullName evidence="3">Reverse transcriptase domain-containing protein</fullName>
    </submittedName>
</protein>
<organism evidence="3">
    <name type="scientific">Tanacetum cinerariifolium</name>
    <name type="common">Dalmatian daisy</name>
    <name type="synonym">Chrysanthemum cinerariifolium</name>
    <dbReference type="NCBI Taxonomy" id="118510"/>
    <lineage>
        <taxon>Eukaryota</taxon>
        <taxon>Viridiplantae</taxon>
        <taxon>Streptophyta</taxon>
        <taxon>Embryophyta</taxon>
        <taxon>Tracheophyta</taxon>
        <taxon>Spermatophyta</taxon>
        <taxon>Magnoliopsida</taxon>
        <taxon>eudicotyledons</taxon>
        <taxon>Gunneridae</taxon>
        <taxon>Pentapetalae</taxon>
        <taxon>asterids</taxon>
        <taxon>campanulids</taxon>
        <taxon>Asterales</taxon>
        <taxon>Asteraceae</taxon>
        <taxon>Asteroideae</taxon>
        <taxon>Anthemideae</taxon>
        <taxon>Anthemidinae</taxon>
        <taxon>Tanacetum</taxon>
    </lineage>
</organism>
<gene>
    <name evidence="3" type="ORF">Tci_413733</name>
</gene>
<reference evidence="3" key="1">
    <citation type="journal article" date="2019" name="Sci. Rep.">
        <title>Draft genome of Tanacetum cinerariifolium, the natural source of mosquito coil.</title>
        <authorList>
            <person name="Yamashiro T."/>
            <person name="Shiraishi A."/>
            <person name="Satake H."/>
            <person name="Nakayama K."/>
        </authorList>
    </citation>
    <scope>NUCLEOTIDE SEQUENCE</scope>
</reference>
<accession>A0A699HM71</accession>
<comment type="caution">
    <text evidence="3">The sequence shown here is derived from an EMBL/GenBank/DDBJ whole genome shotgun (WGS) entry which is preliminary data.</text>
</comment>
<name>A0A699HM71_TANCI</name>
<feature type="domain" description="Retrotransposon gag" evidence="2">
    <location>
        <begin position="191"/>
        <end position="264"/>
    </location>
</feature>
<dbReference type="PANTHER" id="PTHR33223">
    <property type="entry name" value="CCHC-TYPE DOMAIN-CONTAINING PROTEIN"/>
    <property type="match status" value="1"/>
</dbReference>
<feature type="region of interest" description="Disordered" evidence="1">
    <location>
        <begin position="142"/>
        <end position="189"/>
    </location>
</feature>
<dbReference type="PANTHER" id="PTHR33223:SF11">
    <property type="entry name" value="ELEMENT PROTEIN, PUTATIVE-RELATED"/>
    <property type="match status" value="1"/>
</dbReference>
<dbReference type="EMBL" id="BKCJ010176836">
    <property type="protein sequence ID" value="GEY41759.1"/>
    <property type="molecule type" value="Genomic_DNA"/>
</dbReference>
<keyword evidence="3" id="KW-0808">Transferase</keyword>
<feature type="region of interest" description="Disordered" evidence="1">
    <location>
        <begin position="506"/>
        <end position="530"/>
    </location>
</feature>
<dbReference type="Pfam" id="PF03732">
    <property type="entry name" value="Retrotrans_gag"/>
    <property type="match status" value="1"/>
</dbReference>
<evidence type="ECO:0000256" key="1">
    <source>
        <dbReference type="SAM" id="MobiDB-lite"/>
    </source>
</evidence>
<dbReference type="InterPro" id="IPR005162">
    <property type="entry name" value="Retrotrans_gag_dom"/>
</dbReference>
<dbReference type="AlphaFoldDB" id="A0A699HM71"/>
<keyword evidence="3" id="KW-0548">Nucleotidyltransferase</keyword>
<feature type="region of interest" description="Disordered" evidence="1">
    <location>
        <begin position="76"/>
        <end position="124"/>
    </location>
</feature>
<proteinExistence type="predicted"/>
<evidence type="ECO:0000259" key="2">
    <source>
        <dbReference type="Pfam" id="PF03732"/>
    </source>
</evidence>
<dbReference type="GO" id="GO:0003964">
    <property type="term" value="F:RNA-directed DNA polymerase activity"/>
    <property type="evidence" value="ECO:0007669"/>
    <property type="project" value="UniProtKB-KW"/>
</dbReference>